<evidence type="ECO:0000313" key="6">
    <source>
        <dbReference type="EMBL" id="CAL4807150.1"/>
    </source>
</evidence>
<protein>
    <submittedName>
        <fullName evidence="6">Major facilitator superfamily (MFS) profile domain-containing protein</fullName>
    </submittedName>
</protein>
<dbReference type="Pfam" id="PF07690">
    <property type="entry name" value="MFS_1"/>
    <property type="match status" value="1"/>
</dbReference>
<name>A0A9P1M5I9_9DINO</name>
<feature type="region of interest" description="Disordered" evidence="2">
    <location>
        <begin position="817"/>
        <end position="836"/>
    </location>
</feature>
<keyword evidence="7" id="KW-1185">Reference proteome</keyword>
<dbReference type="Pfam" id="PF00134">
    <property type="entry name" value="Cyclin_N"/>
    <property type="match status" value="1"/>
</dbReference>
<feature type="transmembrane region" description="Helical" evidence="3">
    <location>
        <begin position="160"/>
        <end position="187"/>
    </location>
</feature>
<organism evidence="5">
    <name type="scientific">Cladocopium goreaui</name>
    <dbReference type="NCBI Taxonomy" id="2562237"/>
    <lineage>
        <taxon>Eukaryota</taxon>
        <taxon>Sar</taxon>
        <taxon>Alveolata</taxon>
        <taxon>Dinophyceae</taxon>
        <taxon>Suessiales</taxon>
        <taxon>Symbiodiniaceae</taxon>
        <taxon>Cladocopium</taxon>
    </lineage>
</organism>
<keyword evidence="3" id="KW-0472">Membrane</keyword>
<evidence type="ECO:0000313" key="7">
    <source>
        <dbReference type="Proteomes" id="UP001152797"/>
    </source>
</evidence>
<sequence length="836" mass="92890">MSKVRLLKWNLVLWTIGLALLVLGIAGDILPLMFIGMGVWAPASQCWTSTAQVVVGESATPSERTKVLSRLTTLRLVAIASGPMLQGILLLISGKNHWGNSLLRVVILSGVVLWPGCLWLLRLKNLPPLEQTEGNAQSRCCSTFSQEDLDRPLLRIPLRWWLAVWIEILSFISLFGAGMTVKFFPLFFRIDYHFTPFEVCMLSFVYPLGIAGMVEICSRVSKHLGRFPTVVFFQFTGTACLWALCYIRPLAIVLPLFLLRGALMNARGPIGRAIIMDLVHSEMRGRWNSLQSLSMFAWSGSAALGGYLADLAGDYRFTFVVTAGIYTVGFFLHLPLLLIYPKEHKEPPPQQAREASLPNLQEAQGSVSTSSENIGNKRASGGRGGLVPRTSFLTVAVAWCLPLWRRPRRFKMMSRSPRQSILKGSLKQSTLSSFFASQRNLTSPEERVQATLADVADSACRTLHQTSQKHMPCAIQLLEGLPRADRQETLTWMAQAFDVMNFPQTLFFDTALLLDRYYARLPKEDLSTAESQRRILAAVCVAIKTGSNAETQLPLRQVVTHLGHDEVPFDEVIAAELCILRKLRFDVGTPTPRDFLEALGARLKELQVAPENMSLADYLLQLSLADAVFHYRYPHAVLAAAALLLALSSTGAGAAPHTVVLEDLALYVEEADQSGMLAQCRRELHALWVTACQEQNLYVHHLRLKFAKRSFHGVSLWQPLTPRSLHGPRQGQGCIAPQDPLQYTSLGSLSSYQGLRPSKACDLEKAPNSSTHARRPTDRERMWREIVRIAKGSQAPVTSTFGFDRVSLADRRPRAASWCGQRPARTAVKPGTSRSP</sequence>
<dbReference type="AlphaFoldDB" id="A0A9P1M5I9"/>
<dbReference type="PANTHER" id="PTHR23525">
    <property type="entry name" value="TRANSPORTER, PUTATIVE-RELATED"/>
    <property type="match status" value="1"/>
</dbReference>
<keyword evidence="3" id="KW-0812">Transmembrane</keyword>
<feature type="transmembrane region" description="Helical" evidence="3">
    <location>
        <begin position="101"/>
        <end position="121"/>
    </location>
</feature>
<dbReference type="Gene3D" id="1.20.1250.20">
    <property type="entry name" value="MFS general substrate transporter like domains"/>
    <property type="match status" value="1"/>
</dbReference>
<evidence type="ECO:0000313" key="5">
    <source>
        <dbReference type="EMBL" id="CAI4019838.1"/>
    </source>
</evidence>
<dbReference type="EMBL" id="CAMXCT030006775">
    <property type="protein sequence ID" value="CAL4807150.1"/>
    <property type="molecule type" value="Genomic_DNA"/>
</dbReference>
<evidence type="ECO:0000256" key="2">
    <source>
        <dbReference type="SAM" id="MobiDB-lite"/>
    </source>
</evidence>
<dbReference type="InterPro" id="IPR004367">
    <property type="entry name" value="Cyclin_C-dom"/>
</dbReference>
<dbReference type="InterPro" id="IPR011701">
    <property type="entry name" value="MFS"/>
</dbReference>
<dbReference type="SUPFAM" id="SSF103473">
    <property type="entry name" value="MFS general substrate transporter"/>
    <property type="match status" value="1"/>
</dbReference>
<dbReference type="Pfam" id="PF02984">
    <property type="entry name" value="Cyclin_C"/>
    <property type="match status" value="1"/>
</dbReference>
<dbReference type="SUPFAM" id="SSF47954">
    <property type="entry name" value="Cyclin-like"/>
    <property type="match status" value="2"/>
</dbReference>
<dbReference type="SMART" id="SM01332">
    <property type="entry name" value="Cyclin_C"/>
    <property type="match status" value="1"/>
</dbReference>
<dbReference type="Proteomes" id="UP001152797">
    <property type="component" value="Unassembled WGS sequence"/>
</dbReference>
<feature type="compositionally biased region" description="Polar residues" evidence="2">
    <location>
        <begin position="358"/>
        <end position="374"/>
    </location>
</feature>
<evidence type="ECO:0000259" key="4">
    <source>
        <dbReference type="SMART" id="SM01332"/>
    </source>
</evidence>
<feature type="transmembrane region" description="Helical" evidence="3">
    <location>
        <begin position="199"/>
        <end position="221"/>
    </location>
</feature>
<accession>A0A9P1M5I9</accession>
<keyword evidence="1" id="KW-0195">Cyclin</keyword>
<proteinExistence type="predicted"/>
<dbReference type="InterPro" id="IPR006671">
    <property type="entry name" value="Cyclin_N"/>
</dbReference>
<gene>
    <name evidence="5" type="ORF">C1SCF055_LOCUS44301</name>
</gene>
<dbReference type="EMBL" id="CAMXCT010006775">
    <property type="protein sequence ID" value="CAI4019838.1"/>
    <property type="molecule type" value="Genomic_DNA"/>
</dbReference>
<feature type="transmembrane region" description="Helical" evidence="3">
    <location>
        <begin position="315"/>
        <end position="340"/>
    </location>
</feature>
<dbReference type="EMBL" id="CAMXCT020006775">
    <property type="protein sequence ID" value="CAL1173213.1"/>
    <property type="molecule type" value="Genomic_DNA"/>
</dbReference>
<feature type="transmembrane region" description="Helical" evidence="3">
    <location>
        <begin position="74"/>
        <end position="94"/>
    </location>
</feature>
<dbReference type="Gene3D" id="1.10.472.10">
    <property type="entry name" value="Cyclin-like"/>
    <property type="match status" value="2"/>
</dbReference>
<feature type="transmembrane region" description="Helical" evidence="3">
    <location>
        <begin position="241"/>
        <end position="259"/>
    </location>
</feature>
<dbReference type="GO" id="GO:0022857">
    <property type="term" value="F:transmembrane transporter activity"/>
    <property type="evidence" value="ECO:0007669"/>
    <property type="project" value="InterPro"/>
</dbReference>
<dbReference type="InterPro" id="IPR036915">
    <property type="entry name" value="Cyclin-like_sf"/>
</dbReference>
<comment type="caution">
    <text evidence="5">The sequence shown here is derived from an EMBL/GenBank/DDBJ whole genome shotgun (WGS) entry which is preliminary data.</text>
</comment>
<evidence type="ECO:0000256" key="1">
    <source>
        <dbReference type="ARBA" id="ARBA00023127"/>
    </source>
</evidence>
<keyword evidence="3" id="KW-1133">Transmembrane helix</keyword>
<feature type="domain" description="Cyclin C-terminal" evidence="4">
    <location>
        <begin position="590"/>
        <end position="720"/>
    </location>
</feature>
<evidence type="ECO:0000256" key="3">
    <source>
        <dbReference type="SAM" id="Phobius"/>
    </source>
</evidence>
<feature type="transmembrane region" description="Helical" evidence="3">
    <location>
        <begin position="12"/>
        <end position="35"/>
    </location>
</feature>
<dbReference type="InterPro" id="IPR036259">
    <property type="entry name" value="MFS_trans_sf"/>
</dbReference>
<dbReference type="PANTHER" id="PTHR23525:SF1">
    <property type="entry name" value="NODULIN-LIKE DOMAIN-CONTAINING PROTEIN"/>
    <property type="match status" value="1"/>
</dbReference>
<reference evidence="5" key="1">
    <citation type="submission" date="2022-10" db="EMBL/GenBank/DDBJ databases">
        <authorList>
            <person name="Chen Y."/>
            <person name="Dougan E. K."/>
            <person name="Chan C."/>
            <person name="Rhodes N."/>
            <person name="Thang M."/>
        </authorList>
    </citation>
    <scope>NUCLEOTIDE SEQUENCE</scope>
</reference>
<dbReference type="OrthoDB" id="541403at2759"/>
<feature type="region of interest" description="Disordered" evidence="2">
    <location>
        <begin position="347"/>
        <end position="382"/>
    </location>
</feature>
<reference evidence="6 7" key="2">
    <citation type="submission" date="2024-05" db="EMBL/GenBank/DDBJ databases">
        <authorList>
            <person name="Chen Y."/>
            <person name="Shah S."/>
            <person name="Dougan E. K."/>
            <person name="Thang M."/>
            <person name="Chan C."/>
        </authorList>
    </citation>
    <scope>NUCLEOTIDE SEQUENCE [LARGE SCALE GENOMIC DNA]</scope>
</reference>